<gene>
    <name evidence="6" type="ORF">BGW38_001282</name>
</gene>
<dbReference type="InterPro" id="IPR000210">
    <property type="entry name" value="BTB/POZ_dom"/>
</dbReference>
<dbReference type="CDD" id="cd18186">
    <property type="entry name" value="BTB_POZ_ZBTB_KLHL-like"/>
    <property type="match status" value="1"/>
</dbReference>
<feature type="region of interest" description="Disordered" evidence="4">
    <location>
        <begin position="559"/>
        <end position="588"/>
    </location>
</feature>
<dbReference type="SUPFAM" id="SSF54695">
    <property type="entry name" value="POZ domain"/>
    <property type="match status" value="2"/>
</dbReference>
<evidence type="ECO:0000256" key="1">
    <source>
        <dbReference type="ARBA" id="ARBA00022737"/>
    </source>
</evidence>
<dbReference type="InterPro" id="IPR000408">
    <property type="entry name" value="Reg_chr_condens"/>
</dbReference>
<dbReference type="Pfam" id="PF00651">
    <property type="entry name" value="BTB"/>
    <property type="match status" value="2"/>
</dbReference>
<feature type="compositionally biased region" description="Polar residues" evidence="4">
    <location>
        <begin position="1115"/>
        <end position="1125"/>
    </location>
</feature>
<evidence type="ECO:0000256" key="3">
    <source>
        <dbReference type="PROSITE-ProRule" id="PRU00235"/>
    </source>
</evidence>
<dbReference type="Proteomes" id="UP000780801">
    <property type="component" value="Unassembled WGS sequence"/>
</dbReference>
<dbReference type="EMBL" id="JAABOA010000014">
    <property type="protein sequence ID" value="KAF9586601.1"/>
    <property type="molecule type" value="Genomic_DNA"/>
</dbReference>
<dbReference type="PANTHER" id="PTHR22872:SF2">
    <property type="entry name" value="INHIBITOR OF BRUTON TYROSINE KINASE"/>
    <property type="match status" value="1"/>
</dbReference>
<feature type="compositionally biased region" description="Basic and acidic residues" evidence="4">
    <location>
        <begin position="1277"/>
        <end position="1293"/>
    </location>
</feature>
<feature type="domain" description="BTB" evidence="5">
    <location>
        <begin position="779"/>
        <end position="858"/>
    </location>
</feature>
<feature type="compositionally biased region" description="Basic and acidic residues" evidence="4">
    <location>
        <begin position="1133"/>
        <end position="1152"/>
    </location>
</feature>
<feature type="compositionally biased region" description="Polar residues" evidence="4">
    <location>
        <begin position="1297"/>
        <end position="1322"/>
    </location>
</feature>
<dbReference type="InterPro" id="IPR009091">
    <property type="entry name" value="RCC1/BLIP-II"/>
</dbReference>
<dbReference type="SUPFAM" id="SSF50985">
    <property type="entry name" value="RCC1/BLIP-II"/>
    <property type="match status" value="1"/>
</dbReference>
<evidence type="ECO:0000259" key="5">
    <source>
        <dbReference type="PROSITE" id="PS50097"/>
    </source>
</evidence>
<feature type="repeat" description="RCC1" evidence="3">
    <location>
        <begin position="250"/>
        <end position="309"/>
    </location>
</feature>
<dbReference type="PANTHER" id="PTHR22872">
    <property type="entry name" value="BTK-BINDING PROTEIN-RELATED"/>
    <property type="match status" value="1"/>
</dbReference>
<dbReference type="Gene3D" id="2.130.10.30">
    <property type="entry name" value="Regulator of chromosome condensation 1/beta-lactamase-inhibitor protein II"/>
    <property type="match status" value="1"/>
</dbReference>
<feature type="compositionally biased region" description="Acidic residues" evidence="4">
    <location>
        <begin position="575"/>
        <end position="584"/>
    </location>
</feature>
<sequence>MWTSHGQVTSGNSPVTYSANTTISKAATLEEVDINLKCENGTTQLHRAVADNDLQLVRSILRHPKLDVNAKDLESGWTALHRAMYHGHLRIAIALLQHKDSCKTVEDKERNTALDVFLATVPTSLKAAPCPAEALYTWGSNANFTLGHSDSDNRKIPELVKFPYRTSTITLPRVKTARSLINHVSMSKFHVAVATSEPGHSVKVWGFGTGGRLGSDIKMQLRPTPLPSIYGEVSYTALGRDHTVLVTSKGEVYTLGNNKYGQLGYVMDTPKNSQDPVQRTPKRVVATISGIHIKGAAASKWHTVVFSDAELFTFGFNYGQLGYERKGDIQVLPRRVASLPQGSILEVSASDTATACLMSSNDVVVFHKYAYHKVSFSLSPYPEGFASIRLPSVVSLNRPQRITSSENKFGILTRLGDIHVWSYPEADPDITLGSLPHNHTIPYSPTAPYEKPRRVWTCGSDQALTIDFALGHNGSVILTTKRGHVYIGINKGSVFGRNIKWQRAQHLDRIVQVYSSPSESWAALRSESTPTPIYVRPGRLGQDLEQSLTQFHLYRDIESDYDDTNQNKEDAPIHDEDDESDTEEDPWRIDSTGWQDIERSWDHDVMPLLEMTSQLNNTIGSPLSGGHLFDVEIQAGKRTLGAHRAILSARSSVLCMAFQGHSIPTALSATVTIEPNLEAGASGVLFTVSLHVEFATAVLLLQFLYGDRFDPFWNGPNLSKTAKTYSLKVRQELQRLALALNLPTLHAALQYTFTHSCSASLSDNLHQLLQNLQQFRGISDVRLLLRDGSMDLHQVILGHRSPFFNAMFVRTEEWIRSRQVKRRSPWNDGPDETKILEVNMTHMDMEPMALVMNHVYTDSGPELFDSIEKDSMDELIQVIVNVLQIADELAMDRLKEICEYVLGEQVRAKNVVQFLEIALVHGANSLKDTCIDYLCDNIEMALDQWLLEDVEEDVLTLLEDAIKRRQNAFLPWVRNGGYLPDSDKVQAMREKIKLNGPQYFCFSGDFAGEPSFISVRSVKHVVESSDTHREHHQITSLHDEYSGHQEAPAASGNASSVPTNLETSDIWPELSPIPATGKSAPSSQMNLQERTGPLHQGSQSNERPIDGTEDLASSARKSSWTSVSRLDSFDDIGNDRLEKEEGHNRPSLRDILEQEQQQVHGEFSHKSSASSTSATRAPKLSQKERRKLQQQQASANQSQSPQPAPTPQAWAKIPLPEQSPETHKVDLSTGKASTLPITLLEFQHSDVSVLQSPRKSIPRVSVATSMPVKETINRSIATERSHAEAPWKMDAKPRLNPATSRSRQQPSNALSSPAEPTSTGSKSHLAMFPPLSSEGSSAESTPLPALTEKRASPNPFSSMPLQHHMLKLPTASGFASIQSQQLRDRNMLYLARNFKKSLHQIQIEEQAISQIRVADLDRLRMTRDNEGAGEWCTIAFSTKTH</sequence>
<dbReference type="Pfam" id="PF00415">
    <property type="entry name" value="RCC1"/>
    <property type="match status" value="2"/>
</dbReference>
<feature type="repeat" description="RCC1" evidence="3">
    <location>
        <begin position="200"/>
        <end position="249"/>
    </location>
</feature>
<dbReference type="PROSITE" id="PS50097">
    <property type="entry name" value="BTB"/>
    <property type="match status" value="2"/>
</dbReference>
<feature type="repeat" description="ANK" evidence="2">
    <location>
        <begin position="40"/>
        <end position="73"/>
    </location>
</feature>
<organism evidence="6 7">
    <name type="scientific">Lunasporangiospora selenospora</name>
    <dbReference type="NCBI Taxonomy" id="979761"/>
    <lineage>
        <taxon>Eukaryota</taxon>
        <taxon>Fungi</taxon>
        <taxon>Fungi incertae sedis</taxon>
        <taxon>Mucoromycota</taxon>
        <taxon>Mortierellomycotina</taxon>
        <taxon>Mortierellomycetes</taxon>
        <taxon>Mortierellales</taxon>
        <taxon>Mortierellaceae</taxon>
        <taxon>Lunasporangiospora</taxon>
    </lineage>
</organism>
<evidence type="ECO:0000313" key="6">
    <source>
        <dbReference type="EMBL" id="KAF9586601.1"/>
    </source>
</evidence>
<dbReference type="Gene3D" id="3.30.710.10">
    <property type="entry name" value="Potassium Channel Kv1.1, Chain A"/>
    <property type="match status" value="2"/>
</dbReference>
<reference evidence="6" key="1">
    <citation type="journal article" date="2020" name="Fungal Divers.">
        <title>Resolving the Mortierellaceae phylogeny through synthesis of multi-gene phylogenetics and phylogenomics.</title>
        <authorList>
            <person name="Vandepol N."/>
            <person name="Liber J."/>
            <person name="Desiro A."/>
            <person name="Na H."/>
            <person name="Kennedy M."/>
            <person name="Barry K."/>
            <person name="Grigoriev I.V."/>
            <person name="Miller A.N."/>
            <person name="O'Donnell K."/>
            <person name="Stajich J.E."/>
            <person name="Bonito G."/>
        </authorList>
    </citation>
    <scope>NUCLEOTIDE SEQUENCE</scope>
    <source>
        <strain evidence="6">KOD1015</strain>
    </source>
</reference>
<name>A0A9P6KIW3_9FUNG</name>
<evidence type="ECO:0000313" key="7">
    <source>
        <dbReference type="Proteomes" id="UP000780801"/>
    </source>
</evidence>
<keyword evidence="7" id="KW-1185">Reference proteome</keyword>
<dbReference type="SMART" id="SM00248">
    <property type="entry name" value="ANK"/>
    <property type="match status" value="2"/>
</dbReference>
<dbReference type="Pfam" id="PF12796">
    <property type="entry name" value="Ank_2"/>
    <property type="match status" value="1"/>
</dbReference>
<protein>
    <recommendedName>
        <fullName evidence="5">BTB domain-containing protein</fullName>
    </recommendedName>
</protein>
<feature type="region of interest" description="Disordered" evidence="4">
    <location>
        <begin position="1272"/>
        <end position="1356"/>
    </location>
</feature>
<feature type="compositionally biased region" description="Basic and acidic residues" evidence="4">
    <location>
        <begin position="1024"/>
        <end position="1043"/>
    </location>
</feature>
<accession>A0A9P6KIW3</accession>
<feature type="compositionally biased region" description="Basic and acidic residues" evidence="4">
    <location>
        <begin position="565"/>
        <end position="574"/>
    </location>
</feature>
<feature type="compositionally biased region" description="Polar residues" evidence="4">
    <location>
        <begin position="1079"/>
        <end position="1089"/>
    </location>
</feature>
<keyword evidence="1" id="KW-0677">Repeat</keyword>
<dbReference type="PRINTS" id="PR00633">
    <property type="entry name" value="RCCNDNSATION"/>
</dbReference>
<keyword evidence="2" id="KW-0040">ANK repeat</keyword>
<dbReference type="Gene3D" id="1.25.40.20">
    <property type="entry name" value="Ankyrin repeat-containing domain"/>
    <property type="match status" value="1"/>
</dbReference>
<dbReference type="SUPFAM" id="SSF48403">
    <property type="entry name" value="Ankyrin repeat"/>
    <property type="match status" value="1"/>
</dbReference>
<feature type="domain" description="BTB" evidence="5">
    <location>
        <begin position="629"/>
        <end position="710"/>
    </location>
</feature>
<feature type="compositionally biased region" description="Polar residues" evidence="4">
    <location>
        <begin position="1052"/>
        <end position="1063"/>
    </location>
</feature>
<feature type="compositionally biased region" description="Low complexity" evidence="4">
    <location>
        <begin position="1189"/>
        <end position="1201"/>
    </location>
</feature>
<dbReference type="SMART" id="SM00225">
    <property type="entry name" value="BTB"/>
    <property type="match status" value="2"/>
</dbReference>
<dbReference type="PROSITE" id="PS50088">
    <property type="entry name" value="ANK_REPEAT"/>
    <property type="match status" value="1"/>
</dbReference>
<dbReference type="InterPro" id="IPR011333">
    <property type="entry name" value="SKP1/BTB/POZ_sf"/>
</dbReference>
<evidence type="ECO:0000256" key="4">
    <source>
        <dbReference type="SAM" id="MobiDB-lite"/>
    </source>
</evidence>
<dbReference type="InterPro" id="IPR051625">
    <property type="entry name" value="Signaling_Regulatory_Domain"/>
</dbReference>
<evidence type="ECO:0000256" key="2">
    <source>
        <dbReference type="PROSITE-ProRule" id="PRU00023"/>
    </source>
</evidence>
<dbReference type="OrthoDB" id="1893551at2759"/>
<feature type="region of interest" description="Disordered" evidence="4">
    <location>
        <begin position="1024"/>
        <end position="1211"/>
    </location>
</feature>
<dbReference type="InterPro" id="IPR036770">
    <property type="entry name" value="Ankyrin_rpt-contain_sf"/>
</dbReference>
<dbReference type="PROSITE" id="PS50012">
    <property type="entry name" value="RCC1_3"/>
    <property type="match status" value="2"/>
</dbReference>
<dbReference type="InterPro" id="IPR002110">
    <property type="entry name" value="Ankyrin_rpt"/>
</dbReference>
<comment type="caution">
    <text evidence="6">The sequence shown here is derived from an EMBL/GenBank/DDBJ whole genome shotgun (WGS) entry which is preliminary data.</text>
</comment>
<proteinExistence type="predicted"/>